<evidence type="ECO:0000313" key="2">
    <source>
        <dbReference type="EMBL" id="KAK3691839.1"/>
    </source>
</evidence>
<organism evidence="2 3">
    <name type="scientific">Elysia crispata</name>
    <name type="common">lettuce slug</name>
    <dbReference type="NCBI Taxonomy" id="231223"/>
    <lineage>
        <taxon>Eukaryota</taxon>
        <taxon>Metazoa</taxon>
        <taxon>Spiralia</taxon>
        <taxon>Lophotrochozoa</taxon>
        <taxon>Mollusca</taxon>
        <taxon>Gastropoda</taxon>
        <taxon>Heterobranchia</taxon>
        <taxon>Euthyneura</taxon>
        <taxon>Panpulmonata</taxon>
        <taxon>Sacoglossa</taxon>
        <taxon>Placobranchoidea</taxon>
        <taxon>Plakobranchidae</taxon>
        <taxon>Elysia</taxon>
    </lineage>
</organism>
<evidence type="ECO:0000256" key="1">
    <source>
        <dbReference type="SAM" id="MobiDB-lite"/>
    </source>
</evidence>
<comment type="caution">
    <text evidence="2">The sequence shown here is derived from an EMBL/GenBank/DDBJ whole genome shotgun (WGS) entry which is preliminary data.</text>
</comment>
<dbReference type="AlphaFoldDB" id="A0AAE0XEM9"/>
<gene>
    <name evidence="2" type="ORF">RRG08_014221</name>
</gene>
<evidence type="ECO:0000313" key="3">
    <source>
        <dbReference type="Proteomes" id="UP001283361"/>
    </source>
</evidence>
<sequence>MRTRNSFFFLKVSYDYDIGCIMSVSSARGVDVDIANSESYSYTTIFTPDFLETNRTNQPLIFAANEQRKYLAVSTRHSVVRGEDGPSPAPSLVTLPLVLITLNTRRFKPNPSSNFRQSPTHPADCRTWPGLDSPRPALPPRASTPISLNPIMEKHNKNRFRTRPLRHASQTSEIGFKVTGIKARFQLITRF</sequence>
<proteinExistence type="predicted"/>
<name>A0AAE0XEM9_9GAST</name>
<feature type="region of interest" description="Disordered" evidence="1">
    <location>
        <begin position="109"/>
        <end position="143"/>
    </location>
</feature>
<protein>
    <submittedName>
        <fullName evidence="2">Uncharacterized protein</fullName>
    </submittedName>
</protein>
<keyword evidence="3" id="KW-1185">Reference proteome</keyword>
<feature type="compositionally biased region" description="Polar residues" evidence="1">
    <location>
        <begin position="110"/>
        <end position="120"/>
    </location>
</feature>
<dbReference type="EMBL" id="JAWDGP010008074">
    <property type="protein sequence ID" value="KAK3691839.1"/>
    <property type="molecule type" value="Genomic_DNA"/>
</dbReference>
<accession>A0AAE0XEM9</accession>
<reference evidence="2" key="1">
    <citation type="journal article" date="2023" name="G3 (Bethesda)">
        <title>A reference genome for the long-term kleptoplast-retaining sea slug Elysia crispata morphotype clarki.</title>
        <authorList>
            <person name="Eastman K.E."/>
            <person name="Pendleton A.L."/>
            <person name="Shaikh M.A."/>
            <person name="Suttiyut T."/>
            <person name="Ogas R."/>
            <person name="Tomko P."/>
            <person name="Gavelis G."/>
            <person name="Widhalm J.R."/>
            <person name="Wisecaver J.H."/>
        </authorList>
    </citation>
    <scope>NUCLEOTIDE SEQUENCE</scope>
    <source>
        <strain evidence="2">ECLA1</strain>
    </source>
</reference>
<dbReference type="Proteomes" id="UP001283361">
    <property type="component" value="Unassembled WGS sequence"/>
</dbReference>